<organism evidence="1">
    <name type="scientific">marine sediment metagenome</name>
    <dbReference type="NCBI Taxonomy" id="412755"/>
    <lineage>
        <taxon>unclassified sequences</taxon>
        <taxon>metagenomes</taxon>
        <taxon>ecological metagenomes</taxon>
    </lineage>
</organism>
<proteinExistence type="predicted"/>
<accession>A0A0F9H4K3</accession>
<name>A0A0F9H4K3_9ZZZZ</name>
<evidence type="ECO:0000313" key="1">
    <source>
        <dbReference type="EMBL" id="KKM05964.1"/>
    </source>
</evidence>
<dbReference type="AlphaFoldDB" id="A0A0F9H4K3"/>
<comment type="caution">
    <text evidence="1">The sequence shown here is derived from an EMBL/GenBank/DDBJ whole genome shotgun (WGS) entry which is preliminary data.</text>
</comment>
<reference evidence="1" key="1">
    <citation type="journal article" date="2015" name="Nature">
        <title>Complex archaea that bridge the gap between prokaryotes and eukaryotes.</title>
        <authorList>
            <person name="Spang A."/>
            <person name="Saw J.H."/>
            <person name="Jorgensen S.L."/>
            <person name="Zaremba-Niedzwiedzka K."/>
            <person name="Martijn J."/>
            <person name="Lind A.E."/>
            <person name="van Eijk R."/>
            <person name="Schleper C."/>
            <person name="Guy L."/>
            <person name="Ettema T.J."/>
        </authorList>
    </citation>
    <scope>NUCLEOTIDE SEQUENCE</scope>
</reference>
<dbReference type="EMBL" id="LAZR01016101">
    <property type="protein sequence ID" value="KKM05964.1"/>
    <property type="molecule type" value="Genomic_DNA"/>
</dbReference>
<protein>
    <submittedName>
        <fullName evidence="1">Uncharacterized protein</fullName>
    </submittedName>
</protein>
<gene>
    <name evidence="1" type="ORF">LCGC14_1748790</name>
</gene>
<sequence length="212" mass="25706">MTYRQEHYKKNKEKTKETNKIWRENNKERIKKWNKEYHKTHREEYRIRDKKFRHKLKIETINHYGGKCKCCGEDLIEFMTIDHINNNGAEHRLKVLGSKRYAGWKFYLWLRQNNYPKGFQVLCFNCNCAKQFSGICPHKNRQIYIYSNLGYIMKQECSVCRNFTVDTDDPLCKEIKKRHAGRHTKHVTLSERDGKEISQNTIIGEVKWVRVW</sequence>